<proteinExistence type="predicted"/>
<sequence length="386" mass="44521">METHIDIHQLIDAKKLVQRGYSNEAIQNTLMAALAKQVSAIWNPRSQKPVSDEDMADFEQGIARLTPRLAESGFIMETERHIEHSLFFKVKNLGFRIKIEQETWEKNSGTSRENFIYVCPKSASLRIKLQKLPSPDTTLQALRKIPYWQKELKESNQNDDYIMMNLGSRLKAFLDEQTDSAERISWQAFADTLRNAKDTPHMTERMASSKNTTFSHPIKNITISFAENTQKSSAKTLQSFYCHISRFGFLKVQKGRLLEDVLETIDLITNCQAQLRQWDLDKIRKHMEVGEKTMEAIARNILAQCAFPYCMQKKGKDLHIWLKLPYHRCIQLKLPPQMDPIRLKGILEHIAQVNEVFQAIGSVNLTVKNYGNDIVWENPPTTESPT</sequence>
<dbReference type="AlphaFoldDB" id="A0A9D9DRB6"/>
<evidence type="ECO:0000313" key="1">
    <source>
        <dbReference type="EMBL" id="MBO8432399.1"/>
    </source>
</evidence>
<evidence type="ECO:0000313" key="2">
    <source>
        <dbReference type="Proteomes" id="UP000823612"/>
    </source>
</evidence>
<dbReference type="EMBL" id="JADIMZ010000055">
    <property type="protein sequence ID" value="MBO8432399.1"/>
    <property type="molecule type" value="Genomic_DNA"/>
</dbReference>
<organism evidence="1 2">
    <name type="scientific">Candidatus Pullibacteroides excrementavium</name>
    <dbReference type="NCBI Taxonomy" id="2840905"/>
    <lineage>
        <taxon>Bacteria</taxon>
        <taxon>Pseudomonadati</taxon>
        <taxon>Bacteroidota</taxon>
        <taxon>Bacteroidia</taxon>
        <taxon>Bacteroidales</taxon>
        <taxon>Candidatus Pullibacteroides</taxon>
    </lineage>
</organism>
<accession>A0A9D9DRB6</accession>
<name>A0A9D9DRB6_9BACT</name>
<dbReference type="Proteomes" id="UP000823612">
    <property type="component" value="Unassembled WGS sequence"/>
</dbReference>
<gene>
    <name evidence="1" type="ORF">IAB08_03780</name>
</gene>
<reference evidence="1" key="2">
    <citation type="journal article" date="2021" name="PeerJ">
        <title>Extensive microbial diversity within the chicken gut microbiome revealed by metagenomics and culture.</title>
        <authorList>
            <person name="Gilroy R."/>
            <person name="Ravi A."/>
            <person name="Getino M."/>
            <person name="Pursley I."/>
            <person name="Horton D.L."/>
            <person name="Alikhan N.F."/>
            <person name="Baker D."/>
            <person name="Gharbi K."/>
            <person name="Hall N."/>
            <person name="Watson M."/>
            <person name="Adriaenssens E.M."/>
            <person name="Foster-Nyarko E."/>
            <person name="Jarju S."/>
            <person name="Secka A."/>
            <person name="Antonio M."/>
            <person name="Oren A."/>
            <person name="Chaudhuri R.R."/>
            <person name="La Ragione R."/>
            <person name="Hildebrand F."/>
            <person name="Pallen M.J."/>
        </authorList>
    </citation>
    <scope>NUCLEOTIDE SEQUENCE</scope>
    <source>
        <strain evidence="1">2889</strain>
    </source>
</reference>
<comment type="caution">
    <text evidence="1">The sequence shown here is derived from an EMBL/GenBank/DDBJ whole genome shotgun (WGS) entry which is preliminary data.</text>
</comment>
<protein>
    <submittedName>
        <fullName evidence="1">Uncharacterized protein</fullName>
    </submittedName>
</protein>
<reference evidence="1" key="1">
    <citation type="submission" date="2020-10" db="EMBL/GenBank/DDBJ databases">
        <authorList>
            <person name="Gilroy R."/>
        </authorList>
    </citation>
    <scope>NUCLEOTIDE SEQUENCE</scope>
    <source>
        <strain evidence="1">2889</strain>
    </source>
</reference>